<sequence length="280" mass="30318">MHGFKPSSDNFYDDTTFENHFAGWVHQKRLAIQQGRISAADNSAPTVGLVHEVESAEPILTERISSVSVPITPPPVVTVRLPPFYLPLPSQAANTLASIVTAIIIPPTITTAAVEPKSPPLGSNVSPSRFGLVTQEVLNLLVYMPAKISKGDPTMSTPAMSTPTPTVSTPTIFVRPLALSTDLPAILSLDRSFPGPNPVITHPRGSRRQPSPHQDLPAHRLRAHGPRPRLGIRAGGGGLWLRGGVCRLHRRPRVLEPPYRDSPPLRPPDCEAPRRCQGPR</sequence>
<evidence type="ECO:0000313" key="3">
    <source>
        <dbReference type="Proteomes" id="UP000268093"/>
    </source>
</evidence>
<evidence type="ECO:0000256" key="1">
    <source>
        <dbReference type="SAM" id="MobiDB-lite"/>
    </source>
</evidence>
<feature type="region of interest" description="Disordered" evidence="1">
    <location>
        <begin position="255"/>
        <end position="280"/>
    </location>
</feature>
<keyword evidence="3" id="KW-1185">Reference proteome</keyword>
<comment type="caution">
    <text evidence="2">The sequence shown here is derived from an EMBL/GenBank/DDBJ whole genome shotgun (WGS) entry which is preliminary data.</text>
</comment>
<protein>
    <submittedName>
        <fullName evidence="2">Uncharacterized protein</fullName>
    </submittedName>
</protein>
<dbReference type="AlphaFoldDB" id="A0A433D5B1"/>
<accession>A0A433D5B1</accession>
<feature type="region of interest" description="Disordered" evidence="1">
    <location>
        <begin position="194"/>
        <end position="230"/>
    </location>
</feature>
<dbReference type="EMBL" id="RBNI01006445">
    <property type="protein sequence ID" value="RUP46020.1"/>
    <property type="molecule type" value="Genomic_DNA"/>
</dbReference>
<proteinExistence type="predicted"/>
<dbReference type="Proteomes" id="UP000268093">
    <property type="component" value="Unassembled WGS sequence"/>
</dbReference>
<reference evidence="2 3" key="1">
    <citation type="journal article" date="2018" name="New Phytol.">
        <title>Phylogenomics of Endogonaceae and evolution of mycorrhizas within Mucoromycota.</title>
        <authorList>
            <person name="Chang Y."/>
            <person name="Desiro A."/>
            <person name="Na H."/>
            <person name="Sandor L."/>
            <person name="Lipzen A."/>
            <person name="Clum A."/>
            <person name="Barry K."/>
            <person name="Grigoriev I.V."/>
            <person name="Martin F.M."/>
            <person name="Stajich J.E."/>
            <person name="Smith M.E."/>
            <person name="Bonito G."/>
            <person name="Spatafora J.W."/>
        </authorList>
    </citation>
    <scope>NUCLEOTIDE SEQUENCE [LARGE SCALE GENOMIC DNA]</scope>
    <source>
        <strain evidence="2 3">GMNB39</strain>
    </source>
</reference>
<gene>
    <name evidence="2" type="ORF">BC936DRAFT_147450</name>
</gene>
<name>A0A433D5B1_9FUNG</name>
<evidence type="ECO:0000313" key="2">
    <source>
        <dbReference type="EMBL" id="RUP46020.1"/>
    </source>
</evidence>
<organism evidence="2 3">
    <name type="scientific">Jimgerdemannia flammicorona</name>
    <dbReference type="NCBI Taxonomy" id="994334"/>
    <lineage>
        <taxon>Eukaryota</taxon>
        <taxon>Fungi</taxon>
        <taxon>Fungi incertae sedis</taxon>
        <taxon>Mucoromycota</taxon>
        <taxon>Mucoromycotina</taxon>
        <taxon>Endogonomycetes</taxon>
        <taxon>Endogonales</taxon>
        <taxon>Endogonaceae</taxon>
        <taxon>Jimgerdemannia</taxon>
    </lineage>
</organism>